<accession>A0A1T5I0L1</accession>
<dbReference type="Proteomes" id="UP000189966">
    <property type="component" value="Unassembled WGS sequence"/>
</dbReference>
<evidence type="ECO:0000313" key="2">
    <source>
        <dbReference type="Proteomes" id="UP000189966"/>
    </source>
</evidence>
<evidence type="ECO:0000313" key="1">
    <source>
        <dbReference type="EMBL" id="SKC32600.1"/>
    </source>
</evidence>
<gene>
    <name evidence="1" type="ORF">CZ809_02116</name>
</gene>
<protein>
    <submittedName>
        <fullName evidence="1">Uncharacterized protein</fullName>
    </submittedName>
</protein>
<sequence length="34" mass="3822">MIIITTIIMGFYAYGCDNSFNNKTEIYNLAKSDG</sequence>
<name>A0A1T5I0L1_9GAMM</name>
<reference evidence="1 2" key="1">
    <citation type="submission" date="2017-02" db="EMBL/GenBank/DDBJ databases">
        <authorList>
            <person name="Peterson S.W."/>
        </authorList>
    </citation>
    <scope>NUCLEOTIDE SEQUENCE [LARGE SCALE GENOMIC DNA]</scope>
    <source>
        <strain evidence="2">type strain: NCCB 100098</strain>
    </source>
</reference>
<dbReference type="AlphaFoldDB" id="A0A1T5I0L1"/>
<organism evidence="1 2">
    <name type="scientific">Photobacterium piscicola</name>
    <dbReference type="NCBI Taxonomy" id="1378299"/>
    <lineage>
        <taxon>Bacteria</taxon>
        <taxon>Pseudomonadati</taxon>
        <taxon>Pseudomonadota</taxon>
        <taxon>Gammaproteobacteria</taxon>
        <taxon>Vibrionales</taxon>
        <taxon>Vibrionaceae</taxon>
        <taxon>Photobacterium</taxon>
    </lineage>
</organism>
<proteinExistence type="predicted"/>
<dbReference type="EMBL" id="FUZI01000003">
    <property type="protein sequence ID" value="SKC32600.1"/>
    <property type="molecule type" value="Genomic_DNA"/>
</dbReference>